<name>A0A8B6G8D3_MYTGA</name>
<protein>
    <recommendedName>
        <fullName evidence="3">Methyltransferase domain-containing protein</fullName>
    </recommendedName>
</protein>
<proteinExistence type="predicted"/>
<keyword evidence="2" id="KW-1185">Reference proteome</keyword>
<dbReference type="Proteomes" id="UP000596742">
    <property type="component" value="Unassembled WGS sequence"/>
</dbReference>
<dbReference type="Pfam" id="PF13489">
    <property type="entry name" value="Methyltransf_23"/>
    <property type="match status" value="1"/>
</dbReference>
<reference evidence="1" key="1">
    <citation type="submission" date="2018-11" db="EMBL/GenBank/DDBJ databases">
        <authorList>
            <person name="Alioto T."/>
            <person name="Alioto T."/>
        </authorList>
    </citation>
    <scope>NUCLEOTIDE SEQUENCE</scope>
</reference>
<dbReference type="Gene3D" id="3.40.50.150">
    <property type="entry name" value="Vaccinia Virus protein VP39"/>
    <property type="match status" value="1"/>
</dbReference>
<accession>A0A8B6G8D3</accession>
<evidence type="ECO:0000313" key="2">
    <source>
        <dbReference type="Proteomes" id="UP000596742"/>
    </source>
</evidence>
<evidence type="ECO:0008006" key="3">
    <source>
        <dbReference type="Google" id="ProtNLM"/>
    </source>
</evidence>
<gene>
    <name evidence="1" type="ORF">MGAL_10B012374</name>
</gene>
<evidence type="ECO:0000313" key="1">
    <source>
        <dbReference type="EMBL" id="VDI60299.1"/>
    </source>
</evidence>
<sequence length="223" mass="25190">MSDQYEKAMKYYSWCLSCPSTHSENQQLYDEWAETYDKDHKLLECNGPQYLANAVADFFPKHRQDICILDVAAGTGLVGIELQKLGFCNIESLEPNKNMIAIAKRKDVYRKYFEENIPETGSTNIGKDVYDVVVCRGGFGGGCLPINSLSEMLRVTKPGGYVALNTNPKTFDVVPMYVNTFVPLMKSLEELGQWKKVKEENHNNYIAGTTGIILVFQKTPQHI</sequence>
<dbReference type="EMBL" id="UYJE01008025">
    <property type="protein sequence ID" value="VDI60299.1"/>
    <property type="molecule type" value="Genomic_DNA"/>
</dbReference>
<dbReference type="SUPFAM" id="SSF53335">
    <property type="entry name" value="S-adenosyl-L-methionine-dependent methyltransferases"/>
    <property type="match status" value="1"/>
</dbReference>
<dbReference type="OrthoDB" id="2019266at2759"/>
<comment type="caution">
    <text evidence="1">The sequence shown here is derived from an EMBL/GenBank/DDBJ whole genome shotgun (WGS) entry which is preliminary data.</text>
</comment>
<dbReference type="PANTHER" id="PTHR43591">
    <property type="entry name" value="METHYLTRANSFERASE"/>
    <property type="match status" value="1"/>
</dbReference>
<dbReference type="AlphaFoldDB" id="A0A8B6G8D3"/>
<dbReference type="PANTHER" id="PTHR43591:SF101">
    <property type="entry name" value="METHYLTRANSFERASE-LIKE PROTEIN 27"/>
    <property type="match status" value="1"/>
</dbReference>
<dbReference type="CDD" id="cd02440">
    <property type="entry name" value="AdoMet_MTases"/>
    <property type="match status" value="1"/>
</dbReference>
<dbReference type="InterPro" id="IPR029063">
    <property type="entry name" value="SAM-dependent_MTases_sf"/>
</dbReference>
<organism evidence="1 2">
    <name type="scientific">Mytilus galloprovincialis</name>
    <name type="common">Mediterranean mussel</name>
    <dbReference type="NCBI Taxonomy" id="29158"/>
    <lineage>
        <taxon>Eukaryota</taxon>
        <taxon>Metazoa</taxon>
        <taxon>Spiralia</taxon>
        <taxon>Lophotrochozoa</taxon>
        <taxon>Mollusca</taxon>
        <taxon>Bivalvia</taxon>
        <taxon>Autobranchia</taxon>
        <taxon>Pteriomorphia</taxon>
        <taxon>Mytilida</taxon>
        <taxon>Mytiloidea</taxon>
        <taxon>Mytilidae</taxon>
        <taxon>Mytilinae</taxon>
        <taxon>Mytilus</taxon>
    </lineage>
</organism>